<evidence type="ECO:0000256" key="1">
    <source>
        <dbReference type="SAM" id="MobiDB-lite"/>
    </source>
</evidence>
<evidence type="ECO:0000313" key="3">
    <source>
        <dbReference type="Proteomes" id="UP000187209"/>
    </source>
</evidence>
<dbReference type="EMBL" id="MPUH01000275">
    <property type="protein sequence ID" value="OMJ84246.1"/>
    <property type="molecule type" value="Genomic_DNA"/>
</dbReference>
<gene>
    <name evidence="2" type="ORF">SteCoe_14667</name>
</gene>
<comment type="caution">
    <text evidence="2">The sequence shown here is derived from an EMBL/GenBank/DDBJ whole genome shotgun (WGS) entry which is preliminary data.</text>
</comment>
<proteinExistence type="predicted"/>
<dbReference type="AlphaFoldDB" id="A0A1R2C5G4"/>
<dbReference type="OrthoDB" id="323896at2759"/>
<keyword evidence="3" id="KW-1185">Reference proteome</keyword>
<name>A0A1R2C5G4_9CILI</name>
<dbReference type="Proteomes" id="UP000187209">
    <property type="component" value="Unassembled WGS sequence"/>
</dbReference>
<accession>A0A1R2C5G4</accession>
<organism evidence="2 3">
    <name type="scientific">Stentor coeruleus</name>
    <dbReference type="NCBI Taxonomy" id="5963"/>
    <lineage>
        <taxon>Eukaryota</taxon>
        <taxon>Sar</taxon>
        <taxon>Alveolata</taxon>
        <taxon>Ciliophora</taxon>
        <taxon>Postciliodesmatophora</taxon>
        <taxon>Heterotrichea</taxon>
        <taxon>Heterotrichida</taxon>
        <taxon>Stentoridae</taxon>
        <taxon>Stentor</taxon>
    </lineage>
</organism>
<reference evidence="2 3" key="1">
    <citation type="submission" date="2016-11" db="EMBL/GenBank/DDBJ databases">
        <title>The macronuclear genome of Stentor coeruleus: a giant cell with tiny introns.</title>
        <authorList>
            <person name="Slabodnick M."/>
            <person name="Ruby J.G."/>
            <person name="Reiff S.B."/>
            <person name="Swart E.C."/>
            <person name="Gosai S."/>
            <person name="Prabakaran S."/>
            <person name="Witkowska E."/>
            <person name="Larue G.E."/>
            <person name="Fisher S."/>
            <person name="Freeman R.M."/>
            <person name="Gunawardena J."/>
            <person name="Chu W."/>
            <person name="Stover N.A."/>
            <person name="Gregory B.D."/>
            <person name="Nowacki M."/>
            <person name="Derisi J."/>
            <person name="Roy S.W."/>
            <person name="Marshall W.F."/>
            <person name="Sood P."/>
        </authorList>
    </citation>
    <scope>NUCLEOTIDE SEQUENCE [LARGE SCALE GENOMIC DNA]</scope>
    <source>
        <strain evidence="2">WM001</strain>
    </source>
</reference>
<feature type="region of interest" description="Disordered" evidence="1">
    <location>
        <begin position="301"/>
        <end position="325"/>
    </location>
</feature>
<evidence type="ECO:0000313" key="2">
    <source>
        <dbReference type="EMBL" id="OMJ84246.1"/>
    </source>
</evidence>
<sequence>MEELSFSWILQNISGRQCNLPLIPTYIILENKPISLASVKDEKLQIAHAQIKSLKDLFIKFINDNIFRTKFHSVEPILCYAITRKERYRLKEKDIRELIELNTIKNIQYIQPSRPRCEDYEIYYVLRLEYTKSRYVSQFYKQVDYEKKAFYDSRIFEYTVDIANMIMAIIENCTKKRVMIMEIEFLEDIDRRIWVSFIREMKIAEPVLCMHYVIKTPDDLKSIPLKSPSVTKFTKLANGQHIMPRKHQMKPPIDYTFVKGHIRNKKSNIAVDLSVQIPDQHQYFVPETQEENVRNNLFRTLSIKKGPAKSSTPRPRSSSRYDSRRAQALRDEIMKSPELKTKYRLTGLVGVLSIEMQKKFQRSFSDSHIEDDEKRYEKRKRIPRSRLILKEGTPTRLRSFSPRYLKTK</sequence>
<protein>
    <submittedName>
        <fullName evidence="2">Uncharacterized protein</fullName>
    </submittedName>
</protein>